<dbReference type="Pfam" id="PF00512">
    <property type="entry name" value="HisKA"/>
    <property type="match status" value="1"/>
</dbReference>
<dbReference type="SMART" id="SM00388">
    <property type="entry name" value="HisKA"/>
    <property type="match status" value="1"/>
</dbReference>
<dbReference type="PANTHER" id="PTHR43065:SF52">
    <property type="entry name" value="SENSOR PROTEIN KINASE PILS"/>
    <property type="match status" value="1"/>
</dbReference>
<dbReference type="EC" id="2.7.13.3" evidence="2"/>
<dbReference type="Proteomes" id="UP000198607">
    <property type="component" value="Unassembled WGS sequence"/>
</dbReference>
<dbReference type="InterPro" id="IPR003661">
    <property type="entry name" value="HisK_dim/P_dom"/>
</dbReference>
<keyword evidence="3" id="KW-0597">Phosphoprotein</keyword>
<comment type="catalytic activity">
    <reaction evidence="1">
        <text>ATP + protein L-histidine = ADP + protein N-phospho-L-histidine.</text>
        <dbReference type="EC" id="2.7.13.3"/>
    </reaction>
</comment>
<dbReference type="SUPFAM" id="SSF47384">
    <property type="entry name" value="Homodimeric domain of signal transducing histidine kinase"/>
    <property type="match status" value="1"/>
</dbReference>
<protein>
    <recommendedName>
        <fullName evidence="2">histidine kinase</fullName>
        <ecNumber evidence="2">2.7.13.3</ecNumber>
    </recommendedName>
</protein>
<feature type="transmembrane region" description="Helical" evidence="4">
    <location>
        <begin position="158"/>
        <end position="179"/>
    </location>
</feature>
<keyword evidence="4" id="KW-1133">Transmembrane helix</keyword>
<evidence type="ECO:0000256" key="3">
    <source>
        <dbReference type="ARBA" id="ARBA00022553"/>
    </source>
</evidence>
<evidence type="ECO:0000313" key="6">
    <source>
        <dbReference type="EMBL" id="SDH82798.1"/>
    </source>
</evidence>
<dbReference type="Gene3D" id="3.30.565.10">
    <property type="entry name" value="Histidine kinase-like ATPase, C-terminal domain"/>
    <property type="match status" value="1"/>
</dbReference>
<dbReference type="AlphaFoldDB" id="A0A1G8FL29"/>
<evidence type="ECO:0000313" key="7">
    <source>
        <dbReference type="Proteomes" id="UP000198607"/>
    </source>
</evidence>
<feature type="transmembrane region" description="Helical" evidence="4">
    <location>
        <begin position="129"/>
        <end position="146"/>
    </location>
</feature>
<dbReference type="InterPro" id="IPR004358">
    <property type="entry name" value="Sig_transdc_His_kin-like_C"/>
</dbReference>
<dbReference type="InterPro" id="IPR036097">
    <property type="entry name" value="HisK_dim/P_sf"/>
</dbReference>
<evidence type="ECO:0000256" key="1">
    <source>
        <dbReference type="ARBA" id="ARBA00000085"/>
    </source>
</evidence>
<dbReference type="InterPro" id="IPR036890">
    <property type="entry name" value="HATPase_C_sf"/>
</dbReference>
<feature type="domain" description="Histidine kinase" evidence="5">
    <location>
        <begin position="320"/>
        <end position="522"/>
    </location>
</feature>
<dbReference type="SMART" id="SM00387">
    <property type="entry name" value="HATPase_c"/>
    <property type="match status" value="1"/>
</dbReference>
<name>A0A1G8FL29_9RHOO</name>
<keyword evidence="6" id="KW-0418">Kinase</keyword>
<dbReference type="Pfam" id="PF02518">
    <property type="entry name" value="HATPase_c"/>
    <property type="match status" value="1"/>
</dbReference>
<organism evidence="6 7">
    <name type="scientific">Propionivibrio dicarboxylicus</name>
    <dbReference type="NCBI Taxonomy" id="83767"/>
    <lineage>
        <taxon>Bacteria</taxon>
        <taxon>Pseudomonadati</taxon>
        <taxon>Pseudomonadota</taxon>
        <taxon>Betaproteobacteria</taxon>
        <taxon>Rhodocyclales</taxon>
        <taxon>Rhodocyclaceae</taxon>
        <taxon>Propionivibrio</taxon>
    </lineage>
</organism>
<keyword evidence="4" id="KW-0472">Membrane</keyword>
<dbReference type="CDD" id="cd00082">
    <property type="entry name" value="HisKA"/>
    <property type="match status" value="1"/>
</dbReference>
<dbReference type="GO" id="GO:0000155">
    <property type="term" value="F:phosphorelay sensor kinase activity"/>
    <property type="evidence" value="ECO:0007669"/>
    <property type="project" value="InterPro"/>
</dbReference>
<dbReference type="Pfam" id="PF25323">
    <property type="entry name" value="6TM_PilS"/>
    <property type="match status" value="1"/>
</dbReference>
<dbReference type="PANTHER" id="PTHR43065">
    <property type="entry name" value="SENSOR HISTIDINE KINASE"/>
    <property type="match status" value="1"/>
</dbReference>
<feature type="transmembrane region" description="Helical" evidence="4">
    <location>
        <begin position="58"/>
        <end position="77"/>
    </location>
</feature>
<dbReference type="EMBL" id="FNCY01000009">
    <property type="protein sequence ID" value="SDH82798.1"/>
    <property type="molecule type" value="Genomic_DNA"/>
</dbReference>
<evidence type="ECO:0000256" key="4">
    <source>
        <dbReference type="SAM" id="Phobius"/>
    </source>
</evidence>
<dbReference type="InterPro" id="IPR005467">
    <property type="entry name" value="His_kinase_dom"/>
</dbReference>
<gene>
    <name evidence="6" type="ORF">SAMN05660652_02354</name>
</gene>
<feature type="transmembrane region" description="Helical" evidence="4">
    <location>
        <begin position="84"/>
        <end position="101"/>
    </location>
</feature>
<dbReference type="PRINTS" id="PR00344">
    <property type="entry name" value="BCTRLSENSOR"/>
</dbReference>
<reference evidence="6 7" key="1">
    <citation type="submission" date="2016-10" db="EMBL/GenBank/DDBJ databases">
        <authorList>
            <person name="de Groot N.N."/>
        </authorList>
    </citation>
    <scope>NUCLEOTIDE SEQUENCE [LARGE SCALE GENOMIC DNA]</scope>
    <source>
        <strain evidence="6 7">DSM 5885</strain>
    </source>
</reference>
<evidence type="ECO:0000259" key="5">
    <source>
        <dbReference type="PROSITE" id="PS50109"/>
    </source>
</evidence>
<dbReference type="Gene3D" id="1.10.287.130">
    <property type="match status" value="1"/>
</dbReference>
<dbReference type="SUPFAM" id="SSF55874">
    <property type="entry name" value="ATPase domain of HSP90 chaperone/DNA topoisomerase II/histidine kinase"/>
    <property type="match status" value="1"/>
</dbReference>
<keyword evidence="4" id="KW-0812">Transmembrane</keyword>
<keyword evidence="6" id="KW-0808">Transferase</keyword>
<accession>A0A1G8FL29</accession>
<dbReference type="CDD" id="cd00075">
    <property type="entry name" value="HATPase"/>
    <property type="match status" value="1"/>
</dbReference>
<sequence length="537" mass="58780">MMAITPDASAARLSAAHWTSLRYFNYYRACLATLLVVSSLFNPHASVSFGVGNFNLVVASFYLVATLASLSVVHFLSRHFNQQLSMCVLVDVVTLTLFMHFGGGLRSGYGVMLLVMLGGVGLVGQGRLVLFYAAIATVSVLLEQLYRATHGYVELNEFFQAGLFCAGFFGVAISARLLARRVIANEALAFRRGVDLHNQILVSQRVIAEMQDGILVLSRAGAVRQHNPRSEELLGLRGAGDIMLSDCSAELSRRFLMWCDQPDDQPILVRAPVSGKQLRVRFIATESGDHDVLVLLEDMERLQEQARQLKLAALGRLTASIAHEIRNPLSAIHHAGELLSEAPAEGLEARLLRIIIDNAQRVERIVNDVLSIGQRDSAHREQVNLRQMLPLFLEECALKEELDANVVRCEISGGASFCFDRSHLHQVLWNLLGNALRHSRKNAGSIVLRVEDGRSLGWVDIHVIDDGEGVAVDCRDQIFEPFFTTHSRGTGLGLYIARELCEANGARLVLLDSAAGADFCISGRGGSVDEQAGAARA</sequence>
<dbReference type="STRING" id="83767.SAMN05660652_02354"/>
<evidence type="ECO:0000256" key="2">
    <source>
        <dbReference type="ARBA" id="ARBA00012438"/>
    </source>
</evidence>
<dbReference type="InterPro" id="IPR003594">
    <property type="entry name" value="HATPase_dom"/>
</dbReference>
<proteinExistence type="predicted"/>
<keyword evidence="7" id="KW-1185">Reference proteome</keyword>
<dbReference type="PROSITE" id="PS50109">
    <property type="entry name" value="HIS_KIN"/>
    <property type="match status" value="1"/>
</dbReference>